<proteinExistence type="predicted"/>
<name>A0A8S5V4K0_9CAUD</name>
<accession>A0A8S5V4K0</accession>
<reference evidence="1" key="1">
    <citation type="journal article" date="2021" name="Proc. Natl. Acad. Sci. U.S.A.">
        <title>A Catalog of Tens of Thousands of Viruses from Human Metagenomes Reveals Hidden Associations with Chronic Diseases.</title>
        <authorList>
            <person name="Tisza M.J."/>
            <person name="Buck C.B."/>
        </authorList>
    </citation>
    <scope>NUCLEOTIDE SEQUENCE</scope>
    <source>
        <strain evidence="1">Ct87j35</strain>
    </source>
</reference>
<sequence>MKSRNFLEKWCGTCQNLISSALSKLTRQKGCGMYDRP</sequence>
<organism evidence="1">
    <name type="scientific">Siphoviridae sp. ct87j35</name>
    <dbReference type="NCBI Taxonomy" id="2825356"/>
    <lineage>
        <taxon>Viruses</taxon>
        <taxon>Duplodnaviria</taxon>
        <taxon>Heunggongvirae</taxon>
        <taxon>Uroviricota</taxon>
        <taxon>Caudoviricetes</taxon>
    </lineage>
</organism>
<dbReference type="EMBL" id="BK016196">
    <property type="protein sequence ID" value="DAG01681.1"/>
    <property type="molecule type" value="Genomic_DNA"/>
</dbReference>
<evidence type="ECO:0000313" key="1">
    <source>
        <dbReference type="EMBL" id="DAG01681.1"/>
    </source>
</evidence>
<protein>
    <submittedName>
        <fullName evidence="1">Signalosome complex subunit 7a protein</fullName>
    </submittedName>
</protein>